<dbReference type="eggNOG" id="ENOG502ZC8T">
    <property type="taxonomic scope" value="Bacteria"/>
</dbReference>
<dbReference type="Proteomes" id="UP000008207">
    <property type="component" value="Chromosome"/>
</dbReference>
<sequence length="350" mass="39919">MLFALHLQENSNISIWIAPDDQRLIPRVRIVADKSTVIELTASVYWQAVKDVGWHTTGQCGFDIGAVAVPGYSADSDIDIRDYETNFLLYRRSKSLNNIAARLVYLDYKITQNDPLKETLISQFQISHTNLRNIDNNALRCMFGNTDIKSSFAYGELEYEKFIDVLDGDRFIRAVLICDPFIELATRILWLRSRAELALNPAQAWRIEHIAAPCAFATDLDFGNPVLLKRAFSGIDEESADFLSNPITRCLGYNPKHGKLGPTHWHAAVQNISRFEVVGHAEYYDSFAATLFDRLGIERPLPERRAEPKRVLELADLLRRMKEVDPLIEMDLELNERVLSVIRKHWSPGA</sequence>
<dbReference type="AlphaFoldDB" id="B8IDE9"/>
<protein>
    <submittedName>
        <fullName evidence="1">Uncharacterized protein</fullName>
    </submittedName>
</protein>
<organism evidence="1 2">
    <name type="scientific">Methylobacterium nodulans (strain LMG 21967 / CNCM I-2342 / ORS 2060)</name>
    <dbReference type="NCBI Taxonomy" id="460265"/>
    <lineage>
        <taxon>Bacteria</taxon>
        <taxon>Pseudomonadati</taxon>
        <taxon>Pseudomonadota</taxon>
        <taxon>Alphaproteobacteria</taxon>
        <taxon>Hyphomicrobiales</taxon>
        <taxon>Methylobacteriaceae</taxon>
        <taxon>Methylobacterium</taxon>
    </lineage>
</organism>
<reference evidence="1 2" key="1">
    <citation type="submission" date="2009-01" db="EMBL/GenBank/DDBJ databases">
        <title>Complete sequence of chromosome of Methylobacterium nodulans ORS 2060.</title>
        <authorList>
            <consortium name="US DOE Joint Genome Institute"/>
            <person name="Lucas S."/>
            <person name="Copeland A."/>
            <person name="Lapidus A."/>
            <person name="Glavina del Rio T."/>
            <person name="Dalin E."/>
            <person name="Tice H."/>
            <person name="Bruce D."/>
            <person name="Goodwin L."/>
            <person name="Pitluck S."/>
            <person name="Sims D."/>
            <person name="Brettin T."/>
            <person name="Detter J.C."/>
            <person name="Han C."/>
            <person name="Larimer F."/>
            <person name="Land M."/>
            <person name="Hauser L."/>
            <person name="Kyrpides N."/>
            <person name="Ivanova N."/>
            <person name="Marx C.J."/>
            <person name="Richardson P."/>
        </authorList>
    </citation>
    <scope>NUCLEOTIDE SEQUENCE [LARGE SCALE GENOMIC DNA]</scope>
    <source>
        <strain evidence="2">LMG 21967 / CNCM I-2342 / ORS 2060</strain>
    </source>
</reference>
<gene>
    <name evidence="1" type="ordered locus">Mnod_6546</name>
</gene>
<keyword evidence="2" id="KW-1185">Reference proteome</keyword>
<dbReference type="EMBL" id="CP001349">
    <property type="protein sequence ID" value="ACL61315.1"/>
    <property type="molecule type" value="Genomic_DNA"/>
</dbReference>
<evidence type="ECO:0000313" key="1">
    <source>
        <dbReference type="EMBL" id="ACL61315.1"/>
    </source>
</evidence>
<proteinExistence type="predicted"/>
<dbReference type="KEGG" id="mno:Mnod_6546"/>
<accession>B8IDE9</accession>
<evidence type="ECO:0000313" key="2">
    <source>
        <dbReference type="Proteomes" id="UP000008207"/>
    </source>
</evidence>
<dbReference type="HOGENOM" id="CLU_796475_0_0_5"/>
<name>B8IDE9_METNO</name>